<dbReference type="PATRIC" id="fig|123899.6.peg.1084"/>
<accession>A0A157MM05</accession>
<feature type="region of interest" description="Disordered" evidence="1">
    <location>
        <begin position="438"/>
        <end position="458"/>
    </location>
</feature>
<keyword evidence="2" id="KW-0812">Transmembrane</keyword>
<protein>
    <submittedName>
        <fullName evidence="3">Membrane protein</fullName>
    </submittedName>
</protein>
<feature type="transmembrane region" description="Helical" evidence="2">
    <location>
        <begin position="103"/>
        <end position="127"/>
    </location>
</feature>
<dbReference type="Proteomes" id="UP000076825">
    <property type="component" value="Chromosome 1"/>
</dbReference>
<keyword evidence="2" id="KW-1133">Transmembrane helix</keyword>
<dbReference type="Pfam" id="PF11067">
    <property type="entry name" value="DUF2868"/>
    <property type="match status" value="1"/>
</dbReference>
<dbReference type="eggNOG" id="ENOG502Z9E3">
    <property type="taxonomic scope" value="Bacteria"/>
</dbReference>
<dbReference type="STRING" id="123899.SAMEA3906487_01106"/>
<keyword evidence="2" id="KW-0472">Membrane</keyword>
<reference evidence="3 4" key="1">
    <citation type="submission" date="2016-04" db="EMBL/GenBank/DDBJ databases">
        <authorList>
            <consortium name="Pathogen Informatics"/>
        </authorList>
    </citation>
    <scope>NUCLEOTIDE SEQUENCE [LARGE SCALE GENOMIC DNA]</scope>
    <source>
        <strain evidence="3 4">H044680328</strain>
    </source>
</reference>
<proteinExistence type="predicted"/>
<evidence type="ECO:0000313" key="3">
    <source>
        <dbReference type="EMBL" id="SAI68138.1"/>
    </source>
</evidence>
<dbReference type="EMBL" id="LT546645">
    <property type="protein sequence ID" value="SAI68138.1"/>
    <property type="molecule type" value="Genomic_DNA"/>
</dbReference>
<name>A0A157MM05_9BORD</name>
<evidence type="ECO:0000256" key="1">
    <source>
        <dbReference type="SAM" id="MobiDB-lite"/>
    </source>
</evidence>
<evidence type="ECO:0000256" key="2">
    <source>
        <dbReference type="SAM" id="Phobius"/>
    </source>
</evidence>
<dbReference type="RefSeq" id="WP_033534327.1">
    <property type="nucleotide sequence ID" value="NZ_CP016340.1"/>
</dbReference>
<sequence length="458" mass="49526">MSTPTYGLTAHWLAETLRLREEHWGPLQDQNEVRRLRQAEGSFADRVLQRAGLIAQREGLDRLLASWRQGAVLALLIMMAVVLLAGAATAYGALGDGSRPVNVLWALGALLGLHGLMFLLWLASFLLPATRATGLGRMWLWTTRKLARGPHAALIPQALLNLLARAGALRWLLGAISHLLWLAALCAALTTLLVMLSTASYQFIWATTLLPPETFVRLTAWAGWLPAQFGFTLPDPAMVRASDGLQALPAAAQVQWSVWLLGMLVCWGIVPRLLAALGCLIMSARALARLDIDPDLPGYAVLRERLTPAAQAGGVDRPAEPLRHPMIDARGTPGGRPVYASLELAPDHARPTVPPDSIFDAGNLDSRAERNALLDALAAEPASRLLLVCDAGQTPDRGSLSLIAALAAHAGQMRIWLSGPGQRRPQWRERLQAAGLPAQAIDESAHPPLDWLQRGNHD</sequence>
<dbReference type="KEGG" id="btrm:SAMEA390648701106"/>
<keyword evidence="4" id="KW-1185">Reference proteome</keyword>
<gene>
    <name evidence="3" type="ORF">SAMEA3906487_01106</name>
</gene>
<feature type="transmembrane region" description="Helical" evidence="2">
    <location>
        <begin position="258"/>
        <end position="281"/>
    </location>
</feature>
<organism evidence="3 4">
    <name type="scientific">Bordetella trematum</name>
    <dbReference type="NCBI Taxonomy" id="123899"/>
    <lineage>
        <taxon>Bacteria</taxon>
        <taxon>Pseudomonadati</taxon>
        <taxon>Pseudomonadota</taxon>
        <taxon>Betaproteobacteria</taxon>
        <taxon>Burkholderiales</taxon>
        <taxon>Alcaligenaceae</taxon>
        <taxon>Bordetella</taxon>
    </lineage>
</organism>
<dbReference type="GeneID" id="56587489"/>
<evidence type="ECO:0000313" key="4">
    <source>
        <dbReference type="Proteomes" id="UP000076825"/>
    </source>
</evidence>
<feature type="transmembrane region" description="Helical" evidence="2">
    <location>
        <begin position="179"/>
        <end position="204"/>
    </location>
</feature>
<feature type="transmembrane region" description="Helical" evidence="2">
    <location>
        <begin position="71"/>
        <end position="91"/>
    </location>
</feature>
<dbReference type="InterPro" id="IPR021296">
    <property type="entry name" value="DUF2868"/>
</dbReference>
<dbReference type="OrthoDB" id="6210861at2"/>
<dbReference type="AlphaFoldDB" id="A0A157MM05"/>